<dbReference type="PROSITE" id="PS50088">
    <property type="entry name" value="ANK_REPEAT"/>
    <property type="match status" value="5"/>
</dbReference>
<dbReference type="InterPro" id="IPR002110">
    <property type="entry name" value="Ankyrin_rpt"/>
</dbReference>
<feature type="repeat" description="ANK" evidence="1">
    <location>
        <begin position="392"/>
        <end position="424"/>
    </location>
</feature>
<dbReference type="PANTHER" id="PTHR24118:SF99">
    <property type="entry name" value="POTE ANKYRIN DOMAIN FAMILY MEMBER 3C-RELATED"/>
    <property type="match status" value="1"/>
</dbReference>
<name>A0ABD2XNJ1_9HYME</name>
<feature type="repeat" description="ANK" evidence="1">
    <location>
        <begin position="172"/>
        <end position="204"/>
    </location>
</feature>
<keyword evidence="3" id="KW-1185">Reference proteome</keyword>
<keyword evidence="1" id="KW-0040">ANK repeat</keyword>
<feature type="repeat" description="ANK" evidence="1">
    <location>
        <begin position="469"/>
        <end position="497"/>
    </location>
</feature>
<dbReference type="InterPro" id="IPR036770">
    <property type="entry name" value="Ankyrin_rpt-contain_sf"/>
</dbReference>
<organism evidence="2 3">
    <name type="scientific">Trichogramma kaykai</name>
    <dbReference type="NCBI Taxonomy" id="54128"/>
    <lineage>
        <taxon>Eukaryota</taxon>
        <taxon>Metazoa</taxon>
        <taxon>Ecdysozoa</taxon>
        <taxon>Arthropoda</taxon>
        <taxon>Hexapoda</taxon>
        <taxon>Insecta</taxon>
        <taxon>Pterygota</taxon>
        <taxon>Neoptera</taxon>
        <taxon>Endopterygota</taxon>
        <taxon>Hymenoptera</taxon>
        <taxon>Apocrita</taxon>
        <taxon>Proctotrupomorpha</taxon>
        <taxon>Chalcidoidea</taxon>
        <taxon>Trichogrammatidae</taxon>
        <taxon>Trichogramma</taxon>
    </lineage>
</organism>
<dbReference type="Gene3D" id="1.25.40.20">
    <property type="entry name" value="Ankyrin repeat-containing domain"/>
    <property type="match status" value="3"/>
</dbReference>
<proteinExistence type="predicted"/>
<dbReference type="EMBL" id="JBJJXI010000018">
    <property type="protein sequence ID" value="KAL3407018.1"/>
    <property type="molecule type" value="Genomic_DNA"/>
</dbReference>
<dbReference type="PANTHER" id="PTHR24118">
    <property type="entry name" value="POTE ANKYRIN DOMAIN"/>
    <property type="match status" value="1"/>
</dbReference>
<evidence type="ECO:0000313" key="2">
    <source>
        <dbReference type="EMBL" id="KAL3407018.1"/>
    </source>
</evidence>
<feature type="repeat" description="ANK" evidence="1">
    <location>
        <begin position="320"/>
        <end position="352"/>
    </location>
</feature>
<comment type="caution">
    <text evidence="2">The sequence shown here is derived from an EMBL/GenBank/DDBJ whole genome shotgun (WGS) entry which is preliminary data.</text>
</comment>
<dbReference type="Pfam" id="PF12796">
    <property type="entry name" value="Ank_2"/>
    <property type="match status" value="2"/>
</dbReference>
<reference evidence="2 3" key="1">
    <citation type="journal article" date="2024" name="bioRxiv">
        <title>A reference genome for Trichogramma kaykai: A tiny desert-dwelling parasitoid wasp with competing sex-ratio distorters.</title>
        <authorList>
            <person name="Culotta J."/>
            <person name="Lindsey A.R."/>
        </authorList>
    </citation>
    <scope>NUCLEOTIDE SEQUENCE [LARGE SCALE GENOMIC DNA]</scope>
    <source>
        <strain evidence="2 3">KSX58</strain>
    </source>
</reference>
<dbReference type="SMART" id="SM00248">
    <property type="entry name" value="ANK"/>
    <property type="match status" value="7"/>
</dbReference>
<sequence>MPSNSQRLKRLRNGIIWEKKDSLENFVLEVYKKIKNWRGNPPSLEFFWFKDIDQLLLTCVEQGDAEETAAAREFILLVAATGYRHVLEPEDDGSPRGPYTTAIHRAARLIGTRRYSTETIQALFRIYGNFDYIYEDESGLDHFHAACILGCDFAVTEYLRLGRDPDFLCQEEAKAPIHLAAQYNQVLVLESLLYYGADPNTRTSDKNETPLHLICKLSGDRMKLAEKFFEICHIRRQYVDMNVRDQRGNTPLIWALIRESWPTVELLLREGADPNAIGQDEWTPLRVLCDSWKPNKLLVPFIELNKELGNRLLMDAKDNIGSAPLHLALSRCNRHAIQVLIENGADPNLPNSFNRTPLHIIAMKRKDDDFLDFFLSLCKGKRVEVNTIESKCGKSPLHFAVQDGLREVAVKLLRLGADPNMPNAYGATALHYICNSRQQERDVVEFLEIFFRVCDEMGHELLIDAETDKQESPLHFAVAYLLLEPIDLLLERGADASKLVFPKSLLSREDIDFDRKSHLTEPLRKASLVLTILERLQERGYEQTVECAQTIAAFFEQNSLFDDDNKPKVESLRGEEMNCNESTCDEQRNISGDSIDDEEDDCNHDQREYYEKKDIYEEVDIDELIKNKSFIDETQQIKFASSKPLDDYYKRVEIMMQDIIEEEEPKKDWSLYDVLSMPAGKAERLFTYQDYLEFARSDKLFFMDEQQTKACIKRLTEKMARGYFKYLALYALIQMNPLKQLDFYELISEIQLNNRQLSFIYLAYARSTKPNLPEPEQTPEQQSI</sequence>
<accession>A0ABD2XNJ1</accession>
<feature type="repeat" description="ANK" evidence="1">
    <location>
        <begin position="247"/>
        <end position="279"/>
    </location>
</feature>
<dbReference type="SUPFAM" id="SSF48403">
    <property type="entry name" value="Ankyrin repeat"/>
    <property type="match status" value="1"/>
</dbReference>
<dbReference type="AlphaFoldDB" id="A0ABD2XNJ1"/>
<dbReference type="PROSITE" id="PS50297">
    <property type="entry name" value="ANK_REP_REGION"/>
    <property type="match status" value="5"/>
</dbReference>
<gene>
    <name evidence="2" type="ORF">TKK_001102</name>
</gene>
<evidence type="ECO:0000313" key="3">
    <source>
        <dbReference type="Proteomes" id="UP001627154"/>
    </source>
</evidence>
<dbReference type="Proteomes" id="UP001627154">
    <property type="component" value="Unassembled WGS sequence"/>
</dbReference>
<protein>
    <submittedName>
        <fullName evidence="2">Uncharacterized protein</fullName>
    </submittedName>
</protein>
<evidence type="ECO:0000256" key="1">
    <source>
        <dbReference type="PROSITE-ProRule" id="PRU00023"/>
    </source>
</evidence>